<dbReference type="InterPro" id="IPR036271">
    <property type="entry name" value="Tet_transcr_reg_TetR-rel_C_sf"/>
</dbReference>
<dbReference type="Gene3D" id="1.10.10.60">
    <property type="entry name" value="Homeodomain-like"/>
    <property type="match status" value="1"/>
</dbReference>
<organism evidence="6 7">
    <name type="scientific">Mycobacterium paraterrae</name>
    <dbReference type="NCBI Taxonomy" id="577492"/>
    <lineage>
        <taxon>Bacteria</taxon>
        <taxon>Bacillati</taxon>
        <taxon>Actinomycetota</taxon>
        <taxon>Actinomycetes</taxon>
        <taxon>Mycobacteriales</taxon>
        <taxon>Mycobacteriaceae</taxon>
        <taxon>Mycobacterium</taxon>
    </lineage>
</organism>
<accession>A0ABY3VJW4</accession>
<dbReference type="InterPro" id="IPR001647">
    <property type="entry name" value="HTH_TetR"/>
</dbReference>
<dbReference type="Gene3D" id="1.10.357.10">
    <property type="entry name" value="Tetracycline Repressor, domain 2"/>
    <property type="match status" value="1"/>
</dbReference>
<dbReference type="RefSeq" id="WP_240261419.1">
    <property type="nucleotide sequence ID" value="NZ_CP092488.2"/>
</dbReference>
<dbReference type="SUPFAM" id="SSF46689">
    <property type="entry name" value="Homeodomain-like"/>
    <property type="match status" value="1"/>
</dbReference>
<dbReference type="EMBL" id="CP092488">
    <property type="protein sequence ID" value="UMB69688.1"/>
    <property type="molecule type" value="Genomic_DNA"/>
</dbReference>
<feature type="DNA-binding region" description="H-T-H motif" evidence="4">
    <location>
        <begin position="32"/>
        <end position="51"/>
    </location>
</feature>
<dbReference type="PANTHER" id="PTHR30055:SF238">
    <property type="entry name" value="MYCOFACTOCIN BIOSYNTHESIS TRANSCRIPTIONAL REGULATOR MFTR-RELATED"/>
    <property type="match status" value="1"/>
</dbReference>
<evidence type="ECO:0000256" key="1">
    <source>
        <dbReference type="ARBA" id="ARBA00023015"/>
    </source>
</evidence>
<evidence type="ECO:0000313" key="6">
    <source>
        <dbReference type="EMBL" id="UMB69688.1"/>
    </source>
</evidence>
<sequence>MDQRRARGERNRNALITAAIALFSARGYEGTTVEQIAAEAGVAPRTLFHHFASKDDILFDGYTRRLDEATRRFRASESPSLWGALAEASNAVAEAISDQPDMFLVRAQMYAGHPALRATMLRLNDEWIDQLTGEVARWLGADADTDLRPRLAATVINGANRAAIDTWVAGEGADDLIAIMQSAVDLVRPSIARIERTGARTRARRIG</sequence>
<dbReference type="Pfam" id="PF00440">
    <property type="entry name" value="TetR_N"/>
    <property type="match status" value="1"/>
</dbReference>
<evidence type="ECO:0000259" key="5">
    <source>
        <dbReference type="PROSITE" id="PS50977"/>
    </source>
</evidence>
<evidence type="ECO:0000313" key="7">
    <source>
        <dbReference type="Proteomes" id="UP001055336"/>
    </source>
</evidence>
<dbReference type="PROSITE" id="PS50977">
    <property type="entry name" value="HTH_TETR_2"/>
    <property type="match status" value="1"/>
</dbReference>
<dbReference type="InterPro" id="IPR041347">
    <property type="entry name" value="MftR_C"/>
</dbReference>
<keyword evidence="2 4" id="KW-0238">DNA-binding</keyword>
<dbReference type="InterPro" id="IPR009057">
    <property type="entry name" value="Homeodomain-like_sf"/>
</dbReference>
<evidence type="ECO:0000256" key="3">
    <source>
        <dbReference type="ARBA" id="ARBA00023163"/>
    </source>
</evidence>
<dbReference type="SUPFAM" id="SSF48498">
    <property type="entry name" value="Tetracyclin repressor-like, C-terminal domain"/>
    <property type="match status" value="1"/>
</dbReference>
<reference evidence="6" key="1">
    <citation type="submission" date="2022-08" db="EMBL/GenBank/DDBJ databases">
        <title>Whole genome sequencing of non-tuberculosis mycobacteria type-strains.</title>
        <authorList>
            <person name="Igarashi Y."/>
            <person name="Osugi A."/>
            <person name="Mitarai S."/>
        </authorList>
    </citation>
    <scope>NUCLEOTIDE SEQUENCE</scope>
    <source>
        <strain evidence="6">DSM 45127</strain>
    </source>
</reference>
<keyword evidence="3" id="KW-0804">Transcription</keyword>
<dbReference type="InterPro" id="IPR050109">
    <property type="entry name" value="HTH-type_TetR-like_transc_reg"/>
</dbReference>
<feature type="domain" description="HTH tetR-type" evidence="5">
    <location>
        <begin position="9"/>
        <end position="69"/>
    </location>
</feature>
<evidence type="ECO:0000256" key="2">
    <source>
        <dbReference type="ARBA" id="ARBA00023125"/>
    </source>
</evidence>
<keyword evidence="1" id="KW-0805">Transcription regulation</keyword>
<proteinExistence type="predicted"/>
<dbReference type="PROSITE" id="PS01081">
    <property type="entry name" value="HTH_TETR_1"/>
    <property type="match status" value="1"/>
</dbReference>
<protein>
    <submittedName>
        <fullName evidence="6">TetR/AcrR family transcriptional regulator</fullName>
    </submittedName>
</protein>
<dbReference type="InterPro" id="IPR023772">
    <property type="entry name" value="DNA-bd_HTH_TetR-type_CS"/>
</dbReference>
<dbReference type="PANTHER" id="PTHR30055">
    <property type="entry name" value="HTH-TYPE TRANSCRIPTIONAL REGULATOR RUTR"/>
    <property type="match status" value="1"/>
</dbReference>
<dbReference type="Pfam" id="PF17754">
    <property type="entry name" value="TetR_C_14"/>
    <property type="match status" value="1"/>
</dbReference>
<name>A0ABY3VJW4_9MYCO</name>
<dbReference type="PRINTS" id="PR00455">
    <property type="entry name" value="HTHTETR"/>
</dbReference>
<keyword evidence="7" id="KW-1185">Reference proteome</keyword>
<gene>
    <name evidence="6" type="ORF">MKK62_25735</name>
</gene>
<evidence type="ECO:0000256" key="4">
    <source>
        <dbReference type="PROSITE-ProRule" id="PRU00335"/>
    </source>
</evidence>
<dbReference type="Proteomes" id="UP001055336">
    <property type="component" value="Chromosome"/>
</dbReference>